<dbReference type="InterPro" id="IPR049468">
    <property type="entry name" value="Restrct_endonuc-II-like_dom"/>
</dbReference>
<dbReference type="EMBL" id="CP059735">
    <property type="protein sequence ID" value="WDD96747.1"/>
    <property type="molecule type" value="Genomic_DNA"/>
</dbReference>
<dbReference type="InterPro" id="IPR021754">
    <property type="entry name" value="DUF3320"/>
</dbReference>
<name>A0AAE9YJ76_9GAMM</name>
<dbReference type="InterPro" id="IPR011335">
    <property type="entry name" value="Restrct_endonuc-II-like"/>
</dbReference>
<evidence type="ECO:0000256" key="1">
    <source>
        <dbReference type="SAM" id="Coils"/>
    </source>
</evidence>
<accession>A0AAE9YJ76</accession>
<dbReference type="KEGG" id="tact:SG35_015320"/>
<dbReference type="GO" id="GO:0004386">
    <property type="term" value="F:helicase activity"/>
    <property type="evidence" value="ECO:0007669"/>
    <property type="project" value="InterPro"/>
</dbReference>
<proteinExistence type="predicted"/>
<dbReference type="InterPro" id="IPR041677">
    <property type="entry name" value="DNA2/NAM7_AAA_11"/>
</dbReference>
<reference evidence="6 7" key="2">
    <citation type="journal article" date="2022" name="Mar. Drugs">
        <title>Bioassay-Guided Fractionation Leads to the Detection of Cholic Acid Generated by the Rare Thalassomonas sp.</title>
        <authorList>
            <person name="Pheiffer F."/>
            <person name="Schneider Y.K."/>
            <person name="Hansen E.H."/>
            <person name="Andersen J.H."/>
            <person name="Isaksson J."/>
            <person name="Busche T."/>
            <person name="R C."/>
            <person name="Kalinowski J."/>
            <person name="Zyl L.V."/>
            <person name="Trindade M."/>
        </authorList>
    </citation>
    <scope>NUCLEOTIDE SEQUENCE [LARGE SCALE GENOMIC DNA]</scope>
    <source>
        <strain evidence="6 7">A5K-106</strain>
    </source>
</reference>
<dbReference type="Gene3D" id="3.40.960.10">
    <property type="entry name" value="VSR Endonuclease"/>
    <property type="match status" value="1"/>
</dbReference>
<evidence type="ECO:0000259" key="4">
    <source>
        <dbReference type="Pfam" id="PF13087"/>
    </source>
</evidence>
<dbReference type="InterPro" id="IPR047187">
    <property type="entry name" value="SF1_C_Upf1"/>
</dbReference>
<dbReference type="Pfam" id="PF18741">
    <property type="entry name" value="MTES_1575"/>
    <property type="match status" value="1"/>
</dbReference>
<dbReference type="CDD" id="cd18808">
    <property type="entry name" value="SF1_C_Upf1"/>
    <property type="match status" value="1"/>
</dbReference>
<dbReference type="InterPro" id="IPR025103">
    <property type="entry name" value="DUF4011"/>
</dbReference>
<dbReference type="Pfam" id="PF13195">
    <property type="entry name" value="DUF4011"/>
    <property type="match status" value="1"/>
</dbReference>
<feature type="domain" description="Restriction endonuclease type II-like" evidence="5">
    <location>
        <begin position="1268"/>
        <end position="1365"/>
    </location>
</feature>
<keyword evidence="1" id="KW-0175">Coiled coil</keyword>
<gene>
    <name evidence="6" type="ORF">SG35_015320</name>
</gene>
<dbReference type="Gene3D" id="3.40.50.300">
    <property type="entry name" value="P-loop containing nucleotide triphosphate hydrolases"/>
    <property type="match status" value="3"/>
</dbReference>
<feature type="domain" description="DUF3320" evidence="2">
    <location>
        <begin position="1435"/>
        <end position="1482"/>
    </location>
</feature>
<evidence type="ECO:0000313" key="7">
    <source>
        <dbReference type="Proteomes" id="UP000032568"/>
    </source>
</evidence>
<dbReference type="InterPro" id="IPR041679">
    <property type="entry name" value="DNA2/NAM7-like_C"/>
</dbReference>
<evidence type="ECO:0000259" key="5">
    <source>
        <dbReference type="Pfam" id="PF18741"/>
    </source>
</evidence>
<dbReference type="PANTHER" id="PTHR10887:SF530">
    <property type="entry name" value="SUPERFAMILY I DNA HELICASES"/>
    <property type="match status" value="1"/>
</dbReference>
<sequence length="1603" mass="181203">MSSSQNKTNNEGIEQQLERSRLELLDMGLRGNPQLNCRSTSQKVLDIVDEKSGHIFKLLVKQEAKMSFLPIPKVYQKQKEVDEQDRSFTFEQQEQVTLPPLDVHLAEKKGDARFSDKHLQTGLIPEKLDKSLLRIETEAHNLLQEQGIEVLYLALGFLKWYEDERSKTARYAPLVLLPVELFRTSAREGFKLKYTGEDIGPNLTLAAKLSGEYNLKLPLFDEEFDPVSYFQSVKESIAKQPRWQVMEDKVSLSLFSFGKFQMYMDLEPSSWPEGKAPSQNPLLNRLLKSGFDESEAIVKQAANHKTLQSPETLTLVKDADSSQLESIIAAQNGADLIIQGPPGTGKSQTITNIIAESLGRGKKILFVAQKMAALEVVKRRLDECHLGHAVLELHSHKSTKKAVLASLAQAMDQGKPSIPDRTLLYQQLIENKENLNAYVVAIEKPILNSQINYVDALGFLQEIEAQRGNTELPELPFAIMKDWNVQQFTTATQLVQSLIDHLNHMGIPEDNPFCMTERCDTSPVDQKYISETSVICHTDLEQLIQHAHTLSSNMGLPLPTTIDELKVIHLTAARAIEAPKLSGININTDDWQIHREAIREGLAAGRKMSQLYHSYKSRFVEQAFDAELLPIRQGLIGRTDKWWRIFSAAYRRAKNSLAGLCKEPLADNPNDWLLWVDDVLDYQKQQKCFQEHEQLLSKLFGTQWQGRKSDWSVLGTLSEWIIDLYEQIDKGNVPKGFVQFLSDNSDLVQHKQLFDASQTLFIKLEEQLEQLISTVKISEGDPLNNLSACLFDRLLDILSRWQNIDGLYQYVRYNQLIETLRKNNLTLLADYSRNWRKDNELLLILLKLSYYQGLVTIAYDSNEVIKRFDRLGHEKFLSDFRQLDADCLGYAQERLADYIYRSLPKRHAKGEMEVLMRELGKKNRHLPIRQLLTKAGNAVQQIKPIFMMSPMSISTYLEQGTVDFDLVIFDEASQITAPDSLGALMRGKQVIVVGDSKQMPPSDLFGKSVQLTDDDVEDSATAEMESILSMMEAKGVPQVMLRWHYRSRNDSLIAVSNNQFYDDRLLAFPSSGAQKEAKGLTFNHLPDTVYGEGGTSSNWGEAKAIAEAVMRHAKQTPQLSLGVVAFGIVQRELIMLEVERLRRENPDFDGFFQHHEGGDEFFIKNLENVQGDERDVIFISICYGRKADGKINQNFGLINKVGGERRLNVLISRARLAMDVFANFTADELRVHDNSPYGIKALQVFLRYAETGSFELESGKDEEEAGTFEQQLYKAVKTLGYPVEQRVGRQGFHLDLAIKNPENEEQYILAIESDGASYQKAASVRDRERLRSSVLHGLGWRQHRVWSTDWYRNAKSEIERIQEAIEQAMTNQALLDEQIKMEQSTGNIVVAIDPAKQTPVGSIIEREDFDPESDGVYVPGYKMVGDSELGLPKVDDFGAIPTDVLTNAVRILVNGESPIIPSLLTARLASAAGLARAGSRVKRQVDNAIAEAKAAQNIVARKGALFAVDNQSVSLRSWEFLPDNYRKLDNICDVELVNAVLLTVRDAYTVNEKDAIAGALSLLGFKRVTASAMERVKKLVEQQVQYGPLMLKNERLQIEESVH</sequence>
<feature type="domain" description="DNA2/NAM7 helicase helicase" evidence="3">
    <location>
        <begin position="954"/>
        <end position="1001"/>
    </location>
</feature>
<dbReference type="PANTHER" id="PTHR10887">
    <property type="entry name" value="DNA2/NAM7 HELICASE FAMILY"/>
    <property type="match status" value="1"/>
</dbReference>
<keyword evidence="7" id="KW-1185">Reference proteome</keyword>
<dbReference type="SUPFAM" id="SSF52980">
    <property type="entry name" value="Restriction endonuclease-like"/>
    <property type="match status" value="1"/>
</dbReference>
<dbReference type="FunFam" id="3.40.960.10:FF:000002">
    <property type="entry name" value="DNA helicase related protein"/>
    <property type="match status" value="1"/>
</dbReference>
<organism evidence="6 7">
    <name type="scientific">Thalassomonas actiniarum</name>
    <dbReference type="NCBI Taxonomy" id="485447"/>
    <lineage>
        <taxon>Bacteria</taxon>
        <taxon>Pseudomonadati</taxon>
        <taxon>Pseudomonadota</taxon>
        <taxon>Gammaproteobacteria</taxon>
        <taxon>Alteromonadales</taxon>
        <taxon>Colwelliaceae</taxon>
        <taxon>Thalassomonas</taxon>
    </lineage>
</organism>
<dbReference type="Pfam" id="PF13087">
    <property type="entry name" value="AAA_12"/>
    <property type="match status" value="1"/>
</dbReference>
<evidence type="ECO:0000313" key="6">
    <source>
        <dbReference type="EMBL" id="WDD96747.1"/>
    </source>
</evidence>
<dbReference type="Pfam" id="PF13086">
    <property type="entry name" value="AAA_11"/>
    <property type="match status" value="2"/>
</dbReference>
<protein>
    <submittedName>
        <fullName evidence="6">DUF3320 domain-containing protein</fullName>
    </submittedName>
</protein>
<dbReference type="SUPFAM" id="SSF52540">
    <property type="entry name" value="P-loop containing nucleoside triphosphate hydrolases"/>
    <property type="match status" value="2"/>
</dbReference>
<feature type="domain" description="DNA2/NAM7 helicase helicase" evidence="3">
    <location>
        <begin position="320"/>
        <end position="383"/>
    </location>
</feature>
<evidence type="ECO:0000259" key="3">
    <source>
        <dbReference type="Pfam" id="PF13086"/>
    </source>
</evidence>
<dbReference type="Pfam" id="PF11784">
    <property type="entry name" value="DUF3320"/>
    <property type="match status" value="1"/>
</dbReference>
<dbReference type="RefSeq" id="WP_044834896.1">
    <property type="nucleotide sequence ID" value="NZ_CP059735.1"/>
</dbReference>
<feature type="domain" description="DNA2/NAM7 helicase-like C-terminal" evidence="4">
    <location>
        <begin position="1026"/>
        <end position="1222"/>
    </location>
</feature>
<dbReference type="Proteomes" id="UP000032568">
    <property type="component" value="Chromosome"/>
</dbReference>
<reference evidence="6 7" key="1">
    <citation type="journal article" date="2015" name="Genome Announc.">
        <title>Draft Genome Sequences of Marine Isolates of Thalassomonas viridans and Thalassomonas actiniarum.</title>
        <authorList>
            <person name="Olonade I."/>
            <person name="van Zyl L.J."/>
            <person name="Trindade M."/>
        </authorList>
    </citation>
    <scope>NUCLEOTIDE SEQUENCE [LARGE SCALE GENOMIC DNA]</scope>
    <source>
        <strain evidence="6 7">A5K-106</strain>
    </source>
</reference>
<dbReference type="InterPro" id="IPR027417">
    <property type="entry name" value="P-loop_NTPase"/>
</dbReference>
<dbReference type="InterPro" id="IPR045055">
    <property type="entry name" value="DNA2/NAM7-like"/>
</dbReference>
<feature type="coiled-coil region" evidence="1">
    <location>
        <begin position="1351"/>
        <end position="1378"/>
    </location>
</feature>
<evidence type="ECO:0000259" key="2">
    <source>
        <dbReference type="Pfam" id="PF11784"/>
    </source>
</evidence>